<comment type="caution">
    <text evidence="1">The sequence shown here is derived from an EMBL/GenBank/DDBJ whole genome shotgun (WGS) entry which is preliminary data.</text>
</comment>
<name>A0A263BRY8_9BACI</name>
<dbReference type="EMBL" id="NPIA01000006">
    <property type="protein sequence ID" value="OZM56465.1"/>
    <property type="molecule type" value="Genomic_DNA"/>
</dbReference>
<reference evidence="1 2" key="2">
    <citation type="submission" date="2017-09" db="EMBL/GenBank/DDBJ databases">
        <title>Bacillus patelloidae sp. nov., isolated from the intestinal tract of a marine limpet.</title>
        <authorList>
            <person name="Liu R."/>
            <person name="Dong C."/>
            <person name="Shao Z."/>
        </authorList>
    </citation>
    <scope>NUCLEOTIDE SEQUENCE [LARGE SCALE GENOMIC DNA]</scope>
    <source>
        <strain evidence="1 2">SA5d-4</strain>
    </source>
</reference>
<dbReference type="Proteomes" id="UP000217083">
    <property type="component" value="Unassembled WGS sequence"/>
</dbReference>
<protein>
    <submittedName>
        <fullName evidence="1">Uncharacterized protein</fullName>
    </submittedName>
</protein>
<dbReference type="RefSeq" id="WP_094925454.1">
    <property type="nucleotide sequence ID" value="NZ_NPIA01000006.1"/>
</dbReference>
<reference evidence="2" key="1">
    <citation type="submission" date="2017-08" db="EMBL/GenBank/DDBJ databases">
        <authorList>
            <person name="Huang Z."/>
        </authorList>
    </citation>
    <scope>NUCLEOTIDE SEQUENCE [LARGE SCALE GENOMIC DNA]</scope>
    <source>
        <strain evidence="2">SA5d-4</strain>
    </source>
</reference>
<accession>A0A263BRY8</accession>
<evidence type="ECO:0000313" key="1">
    <source>
        <dbReference type="EMBL" id="OZM56465.1"/>
    </source>
</evidence>
<dbReference type="AlphaFoldDB" id="A0A263BRY8"/>
<gene>
    <name evidence="1" type="ORF">CIB95_11865</name>
</gene>
<keyword evidence="2" id="KW-1185">Reference proteome</keyword>
<sequence>MTKKIFNPNLPNNTSINNSRFDRSLRTYIEQYRRGGSTWVTNHLIRFRSNGTLFINEPTLQEINKQFITQFASALGKDDCYSFIMEVLLDTFEHLGRSNISFTHQQVTKIFISKINKRLEKASQLNNQ</sequence>
<organism evidence="1 2">
    <name type="scientific">Lottiidibacillus patelloidae</name>
    <dbReference type="NCBI Taxonomy" id="2670334"/>
    <lineage>
        <taxon>Bacteria</taxon>
        <taxon>Bacillati</taxon>
        <taxon>Bacillota</taxon>
        <taxon>Bacilli</taxon>
        <taxon>Bacillales</taxon>
        <taxon>Bacillaceae</taxon>
        <taxon>Lottiidibacillus</taxon>
    </lineage>
</organism>
<proteinExistence type="predicted"/>
<evidence type="ECO:0000313" key="2">
    <source>
        <dbReference type="Proteomes" id="UP000217083"/>
    </source>
</evidence>